<dbReference type="Gene3D" id="1.25.40.10">
    <property type="entry name" value="Tetratricopeptide repeat domain"/>
    <property type="match status" value="1"/>
</dbReference>
<feature type="region of interest" description="Disordered" evidence="1">
    <location>
        <begin position="111"/>
        <end position="183"/>
    </location>
</feature>
<dbReference type="Proteomes" id="UP000600101">
    <property type="component" value="Unassembled WGS sequence"/>
</dbReference>
<dbReference type="EMBL" id="JACOMF010000033">
    <property type="protein sequence ID" value="MBC4017731.1"/>
    <property type="molecule type" value="Genomic_DNA"/>
</dbReference>
<proteinExistence type="predicted"/>
<feature type="transmembrane region" description="Helical" evidence="2">
    <location>
        <begin position="186"/>
        <end position="206"/>
    </location>
</feature>
<dbReference type="RefSeq" id="WP_186772483.1">
    <property type="nucleotide sequence ID" value="NZ_JACOMF010000033.1"/>
</dbReference>
<sequence>MSEGSVRRHPARGAGYAEVRLPNAAAAVEDPRFRLYWEPHHNPYLGPQGWQAAEATLHPEEVTTEGRDLVMTLGPEICEHLESDTYELILPAFGETRFVVPWVEIPRRPRQGRKTVVGRGTPQPQPQQQRPALPAEEATLPPTRPLPPTERERLEPEPPDHLPLRGEPPGGDPVGGETEKPKPKPLWPWLAGLLVLAIAAGAAWWFTRPVPVPAPVQPAEQAPPPVPRPQPATNTACLGDQGMPAAQQTARDVASRTACQPADYLPIVAAMREAGRHDDALLLLEAAAERGVAPAMAMLARLYDPNGFQPGQPFNAPDPRQAARWYREAERAGEAGAAAPRAALRATLQAQAEQGDTMARLTLEDFWP</sequence>
<evidence type="ECO:0000256" key="1">
    <source>
        <dbReference type="SAM" id="MobiDB-lite"/>
    </source>
</evidence>
<evidence type="ECO:0000256" key="2">
    <source>
        <dbReference type="SAM" id="Phobius"/>
    </source>
</evidence>
<gene>
    <name evidence="3" type="ORF">H7965_20715</name>
</gene>
<dbReference type="SUPFAM" id="SSF81901">
    <property type="entry name" value="HCP-like"/>
    <property type="match status" value="1"/>
</dbReference>
<keyword evidence="2" id="KW-1133">Transmembrane helix</keyword>
<feature type="compositionally biased region" description="Basic and acidic residues" evidence="1">
    <location>
        <begin position="149"/>
        <end position="164"/>
    </location>
</feature>
<dbReference type="AlphaFoldDB" id="A0A9X0R1D8"/>
<dbReference type="InterPro" id="IPR011990">
    <property type="entry name" value="TPR-like_helical_dom_sf"/>
</dbReference>
<feature type="compositionally biased region" description="Low complexity" evidence="1">
    <location>
        <begin position="126"/>
        <end position="141"/>
    </location>
</feature>
<protein>
    <submittedName>
        <fullName evidence="3">Uncharacterized protein</fullName>
    </submittedName>
</protein>
<name>A0A9X0R1D8_9PROT</name>
<keyword evidence="4" id="KW-1185">Reference proteome</keyword>
<evidence type="ECO:0000313" key="4">
    <source>
        <dbReference type="Proteomes" id="UP000600101"/>
    </source>
</evidence>
<keyword evidence="2" id="KW-0812">Transmembrane</keyword>
<evidence type="ECO:0000313" key="3">
    <source>
        <dbReference type="EMBL" id="MBC4017731.1"/>
    </source>
</evidence>
<keyword evidence="2" id="KW-0472">Membrane</keyword>
<organism evidence="3 4">
    <name type="scientific">Siccirubricoccus deserti</name>
    <dbReference type="NCBI Taxonomy" id="2013562"/>
    <lineage>
        <taxon>Bacteria</taxon>
        <taxon>Pseudomonadati</taxon>
        <taxon>Pseudomonadota</taxon>
        <taxon>Alphaproteobacteria</taxon>
        <taxon>Acetobacterales</taxon>
        <taxon>Roseomonadaceae</taxon>
        <taxon>Siccirubricoccus</taxon>
    </lineage>
</organism>
<reference evidence="3" key="1">
    <citation type="submission" date="2020-08" db="EMBL/GenBank/DDBJ databases">
        <authorList>
            <person name="Hu Y."/>
            <person name="Nguyen S.V."/>
            <person name="Li F."/>
            <person name="Fanning S."/>
        </authorList>
    </citation>
    <scope>NUCLEOTIDE SEQUENCE</scope>
    <source>
        <strain evidence="3">SYSU D8009</strain>
    </source>
</reference>
<comment type="caution">
    <text evidence="3">The sequence shown here is derived from an EMBL/GenBank/DDBJ whole genome shotgun (WGS) entry which is preliminary data.</text>
</comment>
<accession>A0A9X0R1D8</accession>